<gene>
    <name evidence="2" type="ORF">UFOVP978_14</name>
</gene>
<sequence length="146" mass="16180">MEPMSKDQDHLNDSDVSFNVPIAKTDDDQRIAFGWASVSITKSGETVIDRQQDVIDSHDLEIAVYDYVENSRDAGEMHVRKGIGSLVESIVFTPEKIAALGLPEGSIPQGWWTGYRISDDTVWKGVKDGTYSMLSVHGVAKREPIL</sequence>
<accession>A0A6J5Q9C4</accession>
<dbReference type="EMBL" id="LR796937">
    <property type="protein sequence ID" value="CAB4176194.1"/>
    <property type="molecule type" value="Genomic_DNA"/>
</dbReference>
<protein>
    <submittedName>
        <fullName evidence="2">Phage-like element PBSX protein, XkdF</fullName>
    </submittedName>
</protein>
<dbReference type="Pfam" id="PF14550">
    <property type="entry name" value="Peptidase_S78_2"/>
    <property type="match status" value="1"/>
</dbReference>
<evidence type="ECO:0000259" key="1">
    <source>
        <dbReference type="Pfam" id="PF14550"/>
    </source>
</evidence>
<reference evidence="2" key="1">
    <citation type="submission" date="2020-05" db="EMBL/GenBank/DDBJ databases">
        <authorList>
            <person name="Chiriac C."/>
            <person name="Salcher M."/>
            <person name="Ghai R."/>
            <person name="Kavagutti S V."/>
        </authorList>
    </citation>
    <scope>NUCLEOTIDE SEQUENCE</scope>
</reference>
<name>A0A6J5Q9C4_9CAUD</name>
<organism evidence="2">
    <name type="scientific">uncultured Caudovirales phage</name>
    <dbReference type="NCBI Taxonomy" id="2100421"/>
    <lineage>
        <taxon>Viruses</taxon>
        <taxon>Duplodnaviria</taxon>
        <taxon>Heunggongvirae</taxon>
        <taxon>Uroviricota</taxon>
        <taxon>Caudoviricetes</taxon>
        <taxon>Peduoviridae</taxon>
        <taxon>Maltschvirus</taxon>
        <taxon>Maltschvirus maltsch</taxon>
    </lineage>
</organism>
<proteinExistence type="predicted"/>
<evidence type="ECO:0000313" key="2">
    <source>
        <dbReference type="EMBL" id="CAB4176194.1"/>
    </source>
</evidence>
<feature type="domain" description="Phage-like element PBSX protein XkdF" evidence="1">
    <location>
        <begin position="22"/>
        <end position="142"/>
    </location>
</feature>
<dbReference type="InterPro" id="IPR027924">
    <property type="entry name" value="XkdF"/>
</dbReference>